<accession>A0A382DXD4</accession>
<feature type="non-terminal residue" evidence="2">
    <location>
        <position position="212"/>
    </location>
</feature>
<reference evidence="2" key="1">
    <citation type="submission" date="2018-05" db="EMBL/GenBank/DDBJ databases">
        <authorList>
            <person name="Lanie J.A."/>
            <person name="Ng W.-L."/>
            <person name="Kazmierczak K.M."/>
            <person name="Andrzejewski T.M."/>
            <person name="Davidsen T.M."/>
            <person name="Wayne K.J."/>
            <person name="Tettelin H."/>
            <person name="Glass J.I."/>
            <person name="Rusch D."/>
            <person name="Podicherti R."/>
            <person name="Tsui H.-C.T."/>
            <person name="Winkler M.E."/>
        </authorList>
    </citation>
    <scope>NUCLEOTIDE SEQUENCE</scope>
</reference>
<sequence length="212" mass="24426">MYRQKNKKHLRRRKKKQQNAKDFDLPPPNRNPNLNTGGENKKSFPVTTQTQNIRTQQAQCYYSNQCKYCKELLEEINRFNIKSDKIILINIDKNRKNLPPQVQRVPTILDRNDSKIYVGEEAFTFITNIVKESTVNVMAVNTGVAASFSETFVSLDGDGFSNDACLDSANFSSINDMSHINIINEKKENNQFNGNDFAQKLEELQQSRQNEI</sequence>
<dbReference type="SUPFAM" id="SSF52833">
    <property type="entry name" value="Thioredoxin-like"/>
    <property type="match status" value="1"/>
</dbReference>
<dbReference type="AlphaFoldDB" id="A0A382DXD4"/>
<gene>
    <name evidence="2" type="ORF">METZ01_LOCUS195235</name>
</gene>
<evidence type="ECO:0008006" key="3">
    <source>
        <dbReference type="Google" id="ProtNLM"/>
    </source>
</evidence>
<protein>
    <recommendedName>
        <fullName evidence="3">Glutaredoxin domain-containing protein</fullName>
    </recommendedName>
</protein>
<dbReference type="CDD" id="cd01659">
    <property type="entry name" value="TRX_superfamily"/>
    <property type="match status" value="1"/>
</dbReference>
<dbReference type="EMBL" id="UINC01041299">
    <property type="protein sequence ID" value="SVB42381.1"/>
    <property type="molecule type" value="Genomic_DNA"/>
</dbReference>
<feature type="region of interest" description="Disordered" evidence="1">
    <location>
        <begin position="1"/>
        <end position="50"/>
    </location>
</feature>
<proteinExistence type="predicted"/>
<dbReference type="InterPro" id="IPR036249">
    <property type="entry name" value="Thioredoxin-like_sf"/>
</dbReference>
<evidence type="ECO:0000256" key="1">
    <source>
        <dbReference type="SAM" id="MobiDB-lite"/>
    </source>
</evidence>
<organism evidence="2">
    <name type="scientific">marine metagenome</name>
    <dbReference type="NCBI Taxonomy" id="408172"/>
    <lineage>
        <taxon>unclassified sequences</taxon>
        <taxon>metagenomes</taxon>
        <taxon>ecological metagenomes</taxon>
    </lineage>
</organism>
<evidence type="ECO:0000313" key="2">
    <source>
        <dbReference type="EMBL" id="SVB42381.1"/>
    </source>
</evidence>
<name>A0A382DXD4_9ZZZZ</name>
<feature type="compositionally biased region" description="Basic residues" evidence="1">
    <location>
        <begin position="1"/>
        <end position="18"/>
    </location>
</feature>